<comment type="caution">
    <text evidence="1">The sequence shown here is derived from an EMBL/GenBank/DDBJ whole genome shotgun (WGS) entry which is preliminary data.</text>
</comment>
<feature type="non-terminal residue" evidence="1">
    <location>
        <position position="1"/>
    </location>
</feature>
<dbReference type="EMBL" id="QJKJ01004022">
    <property type="protein sequence ID" value="RDX95875.1"/>
    <property type="molecule type" value="Genomic_DNA"/>
</dbReference>
<organism evidence="1 2">
    <name type="scientific">Mucuna pruriens</name>
    <name type="common">Velvet bean</name>
    <name type="synonym">Dolichos pruriens</name>
    <dbReference type="NCBI Taxonomy" id="157652"/>
    <lineage>
        <taxon>Eukaryota</taxon>
        <taxon>Viridiplantae</taxon>
        <taxon>Streptophyta</taxon>
        <taxon>Embryophyta</taxon>
        <taxon>Tracheophyta</taxon>
        <taxon>Spermatophyta</taxon>
        <taxon>Magnoliopsida</taxon>
        <taxon>eudicotyledons</taxon>
        <taxon>Gunneridae</taxon>
        <taxon>Pentapetalae</taxon>
        <taxon>rosids</taxon>
        <taxon>fabids</taxon>
        <taxon>Fabales</taxon>
        <taxon>Fabaceae</taxon>
        <taxon>Papilionoideae</taxon>
        <taxon>50 kb inversion clade</taxon>
        <taxon>NPAAA clade</taxon>
        <taxon>indigoferoid/millettioid clade</taxon>
        <taxon>Phaseoleae</taxon>
        <taxon>Mucuna</taxon>
    </lineage>
</organism>
<evidence type="ECO:0008006" key="3">
    <source>
        <dbReference type="Google" id="ProtNLM"/>
    </source>
</evidence>
<protein>
    <recommendedName>
        <fullName evidence="3">Retrotransposon gag domain-containing protein</fullName>
    </recommendedName>
</protein>
<accession>A0A371GZC2</accession>
<dbReference type="AlphaFoldDB" id="A0A371GZC2"/>
<dbReference type="Proteomes" id="UP000257109">
    <property type="component" value="Unassembled WGS sequence"/>
</dbReference>
<evidence type="ECO:0000313" key="2">
    <source>
        <dbReference type="Proteomes" id="UP000257109"/>
    </source>
</evidence>
<gene>
    <name evidence="1" type="ORF">CR513_21534</name>
</gene>
<proteinExistence type="predicted"/>
<sequence>MQWFSELPSRTIHIFNDLATCFVSQFAANEAKKLEVADLFYIKQMKGENLKRYLFSGYLALRRLASMKEIGLELKSISRQRKT</sequence>
<name>A0A371GZC2_MUCPR</name>
<keyword evidence="2" id="KW-1185">Reference proteome</keyword>
<evidence type="ECO:0000313" key="1">
    <source>
        <dbReference type="EMBL" id="RDX95875.1"/>
    </source>
</evidence>
<reference evidence="1" key="1">
    <citation type="submission" date="2018-05" db="EMBL/GenBank/DDBJ databases">
        <title>Draft genome of Mucuna pruriens seed.</title>
        <authorList>
            <person name="Nnadi N.E."/>
            <person name="Vos R."/>
            <person name="Hasami M.H."/>
            <person name="Devisetty U.K."/>
            <person name="Aguiy J.C."/>
        </authorList>
    </citation>
    <scope>NUCLEOTIDE SEQUENCE [LARGE SCALE GENOMIC DNA]</scope>
    <source>
        <strain evidence="1">JCA_2017</strain>
    </source>
</reference>